<keyword evidence="1" id="KW-0472">Membrane</keyword>
<name>L8WZY7_THACA</name>
<comment type="caution">
    <text evidence="2">The sequence shown here is derived from an EMBL/GenBank/DDBJ whole genome shotgun (WGS) entry which is preliminary data.</text>
</comment>
<gene>
    <name evidence="2" type="ORF">AG1IA_03561</name>
</gene>
<evidence type="ECO:0000256" key="1">
    <source>
        <dbReference type="SAM" id="Phobius"/>
    </source>
</evidence>
<feature type="transmembrane region" description="Helical" evidence="1">
    <location>
        <begin position="224"/>
        <end position="243"/>
    </location>
</feature>
<feature type="transmembrane region" description="Helical" evidence="1">
    <location>
        <begin position="85"/>
        <end position="103"/>
    </location>
</feature>
<dbReference type="EMBL" id="AFRT01000842">
    <property type="protein sequence ID" value="ELU42387.1"/>
    <property type="molecule type" value="Genomic_DNA"/>
</dbReference>
<proteinExistence type="predicted"/>
<accession>L8WZY7</accession>
<protein>
    <submittedName>
        <fullName evidence="2">Uncharacterized protein</fullName>
    </submittedName>
</protein>
<organism evidence="2 3">
    <name type="scientific">Thanatephorus cucumeris (strain AG1-IA)</name>
    <name type="common">Rice sheath blight fungus</name>
    <name type="synonym">Rhizoctonia solani</name>
    <dbReference type="NCBI Taxonomy" id="983506"/>
    <lineage>
        <taxon>Eukaryota</taxon>
        <taxon>Fungi</taxon>
        <taxon>Dikarya</taxon>
        <taxon>Basidiomycota</taxon>
        <taxon>Agaricomycotina</taxon>
        <taxon>Agaricomycetes</taxon>
        <taxon>Cantharellales</taxon>
        <taxon>Ceratobasidiaceae</taxon>
        <taxon>Rhizoctonia</taxon>
        <taxon>Rhizoctonia solani AG-1</taxon>
    </lineage>
</organism>
<evidence type="ECO:0000313" key="3">
    <source>
        <dbReference type="Proteomes" id="UP000011668"/>
    </source>
</evidence>
<feature type="transmembrane region" description="Helical" evidence="1">
    <location>
        <begin position="182"/>
        <end position="203"/>
    </location>
</feature>
<reference evidence="2 3" key="1">
    <citation type="journal article" date="2013" name="Nat. Commun.">
        <title>The evolution and pathogenic mechanisms of the rice sheath blight pathogen.</title>
        <authorList>
            <person name="Zheng A."/>
            <person name="Lin R."/>
            <person name="Xu L."/>
            <person name="Qin P."/>
            <person name="Tang C."/>
            <person name="Ai P."/>
            <person name="Zhang D."/>
            <person name="Liu Y."/>
            <person name="Sun Z."/>
            <person name="Feng H."/>
            <person name="Wang Y."/>
            <person name="Chen Y."/>
            <person name="Liang X."/>
            <person name="Fu R."/>
            <person name="Li Q."/>
            <person name="Zhang J."/>
            <person name="Yu X."/>
            <person name="Xie Z."/>
            <person name="Ding L."/>
            <person name="Guan P."/>
            <person name="Tang J."/>
            <person name="Liang Y."/>
            <person name="Wang S."/>
            <person name="Deng Q."/>
            <person name="Li S."/>
            <person name="Zhu J."/>
            <person name="Wang L."/>
            <person name="Liu H."/>
            <person name="Li P."/>
        </authorList>
    </citation>
    <scope>NUCLEOTIDE SEQUENCE [LARGE SCALE GENOMIC DNA]</scope>
    <source>
        <strain evidence="3">AG-1 IA</strain>
    </source>
</reference>
<evidence type="ECO:0000313" key="2">
    <source>
        <dbReference type="EMBL" id="ELU42387.1"/>
    </source>
</evidence>
<sequence>MLLGFRVGRGSGYGVSVRPISVLRKLNAISTLLVVNRFHTVSRIVGLRIGPLSWAAHCSRAQIFTSITSHRWAKSRSTGFHSVRIHIHAACTLALVTLLFALVKICLTVYIVKEMVLVTCVVDATATTVAFAIDVTIVTVVKRNPGLSLGCYWPQWSYCGQPRLWPVVAPTYRWHRSSRYDIIAPGLSYIIACILSSCKSIHVSSRSLAGTVYFVSKMRRGNSFVNWPCGIVEWFVLSVWQLMLPE</sequence>
<keyword evidence="3" id="KW-1185">Reference proteome</keyword>
<dbReference type="Proteomes" id="UP000011668">
    <property type="component" value="Unassembled WGS sequence"/>
</dbReference>
<feature type="transmembrane region" description="Helical" evidence="1">
    <location>
        <begin position="115"/>
        <end position="140"/>
    </location>
</feature>
<dbReference type="AlphaFoldDB" id="L8WZY7"/>
<keyword evidence="1" id="KW-0812">Transmembrane</keyword>
<dbReference type="HOGENOM" id="CLU_1129718_0_0_1"/>
<keyword evidence="1" id="KW-1133">Transmembrane helix</keyword>